<organism evidence="3 4">
    <name type="scientific">Krasilnikoviella flava</name>
    <dbReference type="NCBI Taxonomy" id="526729"/>
    <lineage>
        <taxon>Bacteria</taxon>
        <taxon>Bacillati</taxon>
        <taxon>Actinomycetota</taxon>
        <taxon>Actinomycetes</taxon>
        <taxon>Micrococcales</taxon>
        <taxon>Promicromonosporaceae</taxon>
        <taxon>Krasilnikoviella</taxon>
    </lineage>
</organism>
<feature type="transmembrane region" description="Helical" evidence="2">
    <location>
        <begin position="50"/>
        <end position="75"/>
    </location>
</feature>
<evidence type="ECO:0000256" key="2">
    <source>
        <dbReference type="SAM" id="Phobius"/>
    </source>
</evidence>
<keyword evidence="2" id="KW-1133">Transmembrane helix</keyword>
<keyword evidence="2" id="KW-0472">Membrane</keyword>
<feature type="transmembrane region" description="Helical" evidence="2">
    <location>
        <begin position="131"/>
        <end position="151"/>
    </location>
</feature>
<feature type="transmembrane region" description="Helical" evidence="2">
    <location>
        <begin position="96"/>
        <end position="119"/>
    </location>
</feature>
<protein>
    <recommendedName>
        <fullName evidence="5">Poxvirus protein I5</fullName>
    </recommendedName>
</protein>
<reference evidence="3 4" key="1">
    <citation type="submission" date="2017-02" db="EMBL/GenBank/DDBJ databases">
        <authorList>
            <person name="Peterson S.W."/>
        </authorList>
    </citation>
    <scope>NUCLEOTIDE SEQUENCE [LARGE SCALE GENOMIC DNA]</scope>
    <source>
        <strain evidence="3 4">DSM 21481</strain>
    </source>
</reference>
<name>A0A1T5J1H1_9MICO</name>
<feature type="region of interest" description="Disordered" evidence="1">
    <location>
        <begin position="1"/>
        <end position="34"/>
    </location>
</feature>
<accession>A0A1T5J1H1</accession>
<evidence type="ECO:0000256" key="1">
    <source>
        <dbReference type="SAM" id="MobiDB-lite"/>
    </source>
</evidence>
<evidence type="ECO:0000313" key="3">
    <source>
        <dbReference type="EMBL" id="SKC45357.1"/>
    </source>
</evidence>
<keyword evidence="4" id="KW-1185">Reference proteome</keyword>
<feature type="compositionally biased region" description="Basic and acidic residues" evidence="1">
    <location>
        <begin position="1"/>
        <end position="11"/>
    </location>
</feature>
<dbReference type="EMBL" id="FUZQ01000002">
    <property type="protein sequence ID" value="SKC45357.1"/>
    <property type="molecule type" value="Genomic_DNA"/>
</dbReference>
<evidence type="ECO:0000313" key="4">
    <source>
        <dbReference type="Proteomes" id="UP000189777"/>
    </source>
</evidence>
<dbReference type="Proteomes" id="UP000189777">
    <property type="component" value="Unassembled WGS sequence"/>
</dbReference>
<gene>
    <name evidence="3" type="ORF">SAMN04324258_0942</name>
</gene>
<feature type="transmembrane region" description="Helical" evidence="2">
    <location>
        <begin position="211"/>
        <end position="228"/>
    </location>
</feature>
<sequence length="234" mass="23494">MAHGETVHRNATEGVAMAARSGREGRGRRKRSGAAGETRTGAALGLFAEVVLAGVLVALGSLLLVTAVPSLAAGVAHVRRQVTGHEIGVARFARDWWAAVRALWPLGLAAVAVALLLALDWQLARADVLPGASVVAVVVAVAAAAVVVVLARAAGAWSEGADTSSGSATGMTAREALAAGAQRTQDDLTGSVLLAVAAALCVVFVWMLPPLVLVVGGLLALAVVGVEIRRSAAG</sequence>
<feature type="transmembrane region" description="Helical" evidence="2">
    <location>
        <begin position="188"/>
        <end position="205"/>
    </location>
</feature>
<evidence type="ECO:0008006" key="5">
    <source>
        <dbReference type="Google" id="ProtNLM"/>
    </source>
</evidence>
<keyword evidence="2" id="KW-0812">Transmembrane</keyword>
<dbReference type="STRING" id="526729.SAMN04324258_0942"/>
<proteinExistence type="predicted"/>
<dbReference type="AlphaFoldDB" id="A0A1T5J1H1"/>